<dbReference type="SUPFAM" id="SSF110296">
    <property type="entry name" value="Oligoxyloglucan reducing end-specific cellobiohydrolase"/>
    <property type="match status" value="1"/>
</dbReference>
<dbReference type="CDD" id="cd15482">
    <property type="entry name" value="Sialidase_non-viral"/>
    <property type="match status" value="1"/>
</dbReference>
<dbReference type="PROSITE" id="PS51318">
    <property type="entry name" value="TAT"/>
    <property type="match status" value="1"/>
</dbReference>
<comment type="caution">
    <text evidence="3">The sequence shown here is derived from an EMBL/GenBank/DDBJ whole genome shotgun (WGS) entry which is preliminary data.</text>
</comment>
<proteinExistence type="predicted"/>
<evidence type="ECO:0000313" key="5">
    <source>
        <dbReference type="Proteomes" id="UP000070659"/>
    </source>
</evidence>
<dbReference type="Proteomes" id="UP000070659">
    <property type="component" value="Unassembled WGS sequence"/>
</dbReference>
<dbReference type="PROSITE" id="PS51257">
    <property type="entry name" value="PROKAR_LIPOPROTEIN"/>
    <property type="match status" value="1"/>
</dbReference>
<dbReference type="AlphaFoldDB" id="A0A132ND99"/>
<evidence type="ECO:0000313" key="4">
    <source>
        <dbReference type="Proteomes" id="UP000070598"/>
    </source>
</evidence>
<dbReference type="InterPro" id="IPR006311">
    <property type="entry name" value="TAT_signal"/>
</dbReference>
<dbReference type="InterPro" id="IPR015943">
    <property type="entry name" value="WD40/YVTN_repeat-like_dom_sf"/>
</dbReference>
<sequence>MTHTPRRAFRATALLATALVALAACVGGSSGRAGDHGDDHGTGVSHVHGLGVNPGDGKVYVATHDGVYRIEAPGKATRVGTSRQDTMGFTVIGKNTFLGSGHPAPDEGGPAHLGLIESTDAGVTWQRHSLAGEADFHALEHAHGTVYGYDSTSATLRVSTDKKTWDDRARLAAADIEVHPTDPNTVLATTEQGVVRSTDGGRTFRPTSGGTLQMLLAWPTTVSLYAVDPAGTLSVSVDGGNTWKAISTIPGGRPQAFEAVDQRRLLAATGEGIYESRDGGATFTQLLPLSQ</sequence>
<feature type="signal peptide" evidence="1">
    <location>
        <begin position="1"/>
        <end position="23"/>
    </location>
</feature>
<gene>
    <name evidence="2" type="ORF">TH66_12265</name>
    <name evidence="3" type="ORF">TR74_18425</name>
</gene>
<dbReference type="EMBL" id="JYIJ01000017">
    <property type="protein sequence ID" value="KWX03610.1"/>
    <property type="molecule type" value="Genomic_DNA"/>
</dbReference>
<keyword evidence="1" id="KW-0732">Signal</keyword>
<dbReference type="InterPro" id="IPR054817">
    <property type="entry name" value="Glycosyl_F510_1955-like"/>
</dbReference>
<dbReference type="EMBL" id="JYIK01001049">
    <property type="protein sequence ID" value="KWX07562.1"/>
    <property type="molecule type" value="Genomic_DNA"/>
</dbReference>
<dbReference type="Proteomes" id="UP000070598">
    <property type="component" value="Unassembled WGS sequence"/>
</dbReference>
<dbReference type="RefSeq" id="WP_067070238.1">
    <property type="nucleotide sequence ID" value="NZ_JYIJ01000017.1"/>
</dbReference>
<name>A0A132ND99_9ACTN</name>
<reference evidence="4" key="2">
    <citation type="submission" date="2015-02" db="EMBL/GenBank/DDBJ databases">
        <title>Physiological reanalysis, assessment of diazotrophy, and genome sequences of multiple isolates of Streptomyces thermoautotrophicus.</title>
        <authorList>
            <person name="MacKellar D.C."/>
            <person name="Lieber L."/>
            <person name="Norman J."/>
            <person name="Bolger A."/>
            <person name="Tobin C."/>
            <person name="Murray J.W."/>
            <person name="Friesen M."/>
            <person name="Prell J."/>
        </authorList>
    </citation>
    <scope>NUCLEOTIDE SEQUENCE [LARGE SCALE GENOMIC DNA]</scope>
    <source>
        <strain evidence="4">UBT1</strain>
    </source>
</reference>
<organism evidence="3 4">
    <name type="scientific">Carbonactinospora thermoautotrophica</name>
    <dbReference type="NCBI Taxonomy" id="1469144"/>
    <lineage>
        <taxon>Bacteria</taxon>
        <taxon>Bacillati</taxon>
        <taxon>Actinomycetota</taxon>
        <taxon>Actinomycetes</taxon>
        <taxon>Kitasatosporales</taxon>
        <taxon>Carbonactinosporaceae</taxon>
        <taxon>Carbonactinospora</taxon>
    </lineage>
</organism>
<evidence type="ECO:0000256" key="1">
    <source>
        <dbReference type="SAM" id="SignalP"/>
    </source>
</evidence>
<dbReference type="PATRIC" id="fig|1469144.8.peg.3001"/>
<accession>A0A132ND99</accession>
<reference evidence="3 5" key="1">
    <citation type="submission" date="2015-02" db="EMBL/GenBank/DDBJ databases">
        <title>Physiological reanalysis, assessment of diazotrophy, and genome sequences of multiple isolates of Streptomyces thermoautotrophicus.</title>
        <authorList>
            <person name="MacKellar D.C."/>
            <person name="Lieber L."/>
            <person name="Norman J."/>
            <person name="Bolger A."/>
            <person name="Tobin C."/>
            <person name="Murray J.W."/>
            <person name="Prell J."/>
        </authorList>
    </citation>
    <scope>NUCLEOTIDE SEQUENCE [LARGE SCALE GENOMIC DNA]</scope>
    <source>
        <strain evidence="3 5">UBT1</strain>
    </source>
</reference>
<evidence type="ECO:0000313" key="2">
    <source>
        <dbReference type="EMBL" id="KWX03610.1"/>
    </source>
</evidence>
<dbReference type="NCBIfam" id="NF045728">
    <property type="entry name" value="glycosyl_F510_1955"/>
    <property type="match status" value="1"/>
</dbReference>
<dbReference type="Gene3D" id="2.130.10.10">
    <property type="entry name" value="YVTN repeat-like/Quinoprotein amine dehydrogenase"/>
    <property type="match status" value="2"/>
</dbReference>
<protein>
    <submittedName>
        <fullName evidence="3">BNR/Asp-box repeat protein</fullName>
    </submittedName>
</protein>
<feature type="chain" id="PRO_5010447087" evidence="1">
    <location>
        <begin position="24"/>
        <end position="291"/>
    </location>
</feature>
<evidence type="ECO:0000313" key="3">
    <source>
        <dbReference type="EMBL" id="KWX07562.1"/>
    </source>
</evidence>